<organism evidence="5 7">
    <name type="scientific">Anaerococcus octavius</name>
    <dbReference type="NCBI Taxonomy" id="54007"/>
    <lineage>
        <taxon>Bacteria</taxon>
        <taxon>Bacillati</taxon>
        <taxon>Bacillota</taxon>
        <taxon>Tissierellia</taxon>
        <taxon>Tissierellales</taxon>
        <taxon>Peptoniphilaceae</taxon>
        <taxon>Anaerococcus</taxon>
    </lineage>
</organism>
<evidence type="ECO:0000313" key="7">
    <source>
        <dbReference type="Proteomes" id="UP000234335"/>
    </source>
</evidence>
<evidence type="ECO:0000256" key="1">
    <source>
        <dbReference type="ARBA" id="ARBA00022741"/>
    </source>
</evidence>
<evidence type="ECO:0000313" key="8">
    <source>
        <dbReference type="Proteomes" id="UP000255124"/>
    </source>
</evidence>
<feature type="domain" description="ATP-cone" evidence="4">
    <location>
        <begin position="46"/>
        <end position="135"/>
    </location>
</feature>
<dbReference type="RefSeq" id="WP_101540347.1">
    <property type="nucleotide sequence ID" value="NZ_PKGS01000003.1"/>
</dbReference>
<protein>
    <submittedName>
        <fullName evidence="6">Ribonucleotide-diphosphate reductase subunit alpha</fullName>
    </submittedName>
</protein>
<evidence type="ECO:0000256" key="2">
    <source>
        <dbReference type="ARBA" id="ARBA00022840"/>
    </source>
</evidence>
<reference evidence="6 8" key="2">
    <citation type="submission" date="2018-06" db="EMBL/GenBank/DDBJ databases">
        <authorList>
            <consortium name="Pathogen Informatics"/>
            <person name="Doyle S."/>
        </authorList>
    </citation>
    <scope>NUCLEOTIDE SEQUENCE [LARGE SCALE GENOMIC DNA]</scope>
    <source>
        <strain evidence="6 8">NCTC9810</strain>
    </source>
</reference>
<dbReference type="InterPro" id="IPR005144">
    <property type="entry name" value="ATP-cone_dom"/>
</dbReference>
<dbReference type="Pfam" id="PF03477">
    <property type="entry name" value="ATP-cone"/>
    <property type="match status" value="1"/>
</dbReference>
<dbReference type="EMBL" id="UFTA01000002">
    <property type="protein sequence ID" value="SUU91771.1"/>
    <property type="molecule type" value="Genomic_DNA"/>
</dbReference>
<dbReference type="Proteomes" id="UP000255124">
    <property type="component" value="Unassembled WGS sequence"/>
</dbReference>
<evidence type="ECO:0000256" key="3">
    <source>
        <dbReference type="PROSITE-ProRule" id="PRU00492"/>
    </source>
</evidence>
<keyword evidence="7" id="KW-1185">Reference proteome</keyword>
<dbReference type="AlphaFoldDB" id="A0A2I1M987"/>
<dbReference type="OrthoDB" id="1955101at2"/>
<keyword evidence="2 3" id="KW-0067">ATP-binding</keyword>
<name>A0A2I1M987_9FIRM</name>
<evidence type="ECO:0000313" key="5">
    <source>
        <dbReference type="EMBL" id="PKZ16686.1"/>
    </source>
</evidence>
<dbReference type="EMBL" id="PKGS01000003">
    <property type="protein sequence ID" value="PKZ16686.1"/>
    <property type="molecule type" value="Genomic_DNA"/>
</dbReference>
<dbReference type="PROSITE" id="PS51161">
    <property type="entry name" value="ATP_CONE"/>
    <property type="match status" value="1"/>
</dbReference>
<dbReference type="GO" id="GO:0005524">
    <property type="term" value="F:ATP binding"/>
    <property type="evidence" value="ECO:0007669"/>
    <property type="project" value="UniProtKB-UniRule"/>
</dbReference>
<dbReference type="Proteomes" id="UP000234335">
    <property type="component" value="Unassembled WGS sequence"/>
</dbReference>
<evidence type="ECO:0000259" key="4">
    <source>
        <dbReference type="PROSITE" id="PS51161"/>
    </source>
</evidence>
<evidence type="ECO:0000313" key="6">
    <source>
        <dbReference type="EMBL" id="SUU91771.1"/>
    </source>
</evidence>
<accession>A0A2I1M987</accession>
<keyword evidence="1 3" id="KW-0547">Nucleotide-binding</keyword>
<sequence>MSELSREVLKYFESQGYDINEIAAEIDNLKVEVIRDFLKKSDDDKIYVIKRSGNLEEYIPEKIARSIKNAADRNDKQLNSSDVKILIKDVEKSMKEMNRKVFRTDEIKEYVKNALVSEGYSQIYDSYVSYVQAQN</sequence>
<gene>
    <name evidence="5" type="ORF">CYJ34_05675</name>
    <name evidence="6" type="ORF">NCTC9810_00068</name>
</gene>
<proteinExistence type="predicted"/>
<reference evidence="5 7" key="1">
    <citation type="submission" date="2017-12" db="EMBL/GenBank/DDBJ databases">
        <title>Phylogenetic diversity of female urinary microbiome.</title>
        <authorList>
            <person name="Thomas-White K."/>
            <person name="Wolfe A.J."/>
        </authorList>
    </citation>
    <scope>NUCLEOTIDE SEQUENCE [LARGE SCALE GENOMIC DNA]</scope>
    <source>
        <strain evidence="5 7">UMB0119</strain>
    </source>
</reference>